<name>A0AAI9E986_9PEZI</name>
<organism evidence="3 4">
    <name type="scientific">Lecanosticta acicola</name>
    <dbReference type="NCBI Taxonomy" id="111012"/>
    <lineage>
        <taxon>Eukaryota</taxon>
        <taxon>Fungi</taxon>
        <taxon>Dikarya</taxon>
        <taxon>Ascomycota</taxon>
        <taxon>Pezizomycotina</taxon>
        <taxon>Dothideomycetes</taxon>
        <taxon>Dothideomycetidae</taxon>
        <taxon>Mycosphaerellales</taxon>
        <taxon>Mycosphaerellaceae</taxon>
        <taxon>Lecanosticta</taxon>
    </lineage>
</organism>
<evidence type="ECO:0000313" key="4">
    <source>
        <dbReference type="Proteomes" id="UP001296104"/>
    </source>
</evidence>
<evidence type="ECO:0000256" key="2">
    <source>
        <dbReference type="SAM" id="MobiDB-lite"/>
    </source>
</evidence>
<reference evidence="3" key="1">
    <citation type="submission" date="2023-11" db="EMBL/GenBank/DDBJ databases">
        <authorList>
            <person name="Alioto T."/>
            <person name="Alioto T."/>
            <person name="Gomez Garrido J."/>
        </authorList>
    </citation>
    <scope>NUCLEOTIDE SEQUENCE</scope>
</reference>
<feature type="compositionally biased region" description="Basic and acidic residues" evidence="2">
    <location>
        <begin position="26"/>
        <end position="43"/>
    </location>
</feature>
<dbReference type="AlphaFoldDB" id="A0AAI9E986"/>
<dbReference type="EMBL" id="CAVMBE010000013">
    <property type="protein sequence ID" value="CAK3923420.1"/>
    <property type="molecule type" value="Genomic_DNA"/>
</dbReference>
<keyword evidence="1" id="KW-0175">Coiled coil</keyword>
<evidence type="ECO:0000313" key="3">
    <source>
        <dbReference type="EMBL" id="CAK3923420.1"/>
    </source>
</evidence>
<gene>
    <name evidence="3" type="ORF">LECACI_7A002812</name>
</gene>
<protein>
    <submittedName>
        <fullName evidence="3">Uncharacterized protein</fullName>
    </submittedName>
</protein>
<accession>A0AAI9E986</accession>
<comment type="caution">
    <text evidence="3">The sequence shown here is derived from an EMBL/GenBank/DDBJ whole genome shotgun (WGS) entry which is preliminary data.</text>
</comment>
<feature type="region of interest" description="Disordered" evidence="2">
    <location>
        <begin position="1"/>
        <end position="46"/>
    </location>
</feature>
<feature type="coiled-coil region" evidence="1">
    <location>
        <begin position="152"/>
        <end position="210"/>
    </location>
</feature>
<keyword evidence="4" id="KW-1185">Reference proteome</keyword>
<dbReference type="Proteomes" id="UP001296104">
    <property type="component" value="Unassembled WGS sequence"/>
</dbReference>
<proteinExistence type="predicted"/>
<evidence type="ECO:0000256" key="1">
    <source>
        <dbReference type="SAM" id="Coils"/>
    </source>
</evidence>
<sequence length="210" mass="23861">MSGRSSQPIFVTPAPGEAESSQMAEIRAEKRPADATIKTEEPPAQRPRLIAGSSAATVIVIDDDADNDNDEENQILVDIEHIDRKKIPKDQVLPFVQEELGKVYERRAREAVPGSRLSSTLEDIRVLIQHSPKTKIMKRYRNSWKRILTRAKIALSEELDRTESAMEVLERDDDVEVIDRQVLKRMKLRLKRAEVDAKKAEDLVAFLEGH</sequence>